<comment type="caution">
    <text evidence="2">The sequence shown here is derived from an EMBL/GenBank/DDBJ whole genome shotgun (WGS) entry which is preliminary data.</text>
</comment>
<proteinExistence type="predicted"/>
<dbReference type="EMBL" id="JAEPRB010000132">
    <property type="protein sequence ID" value="KAG2220715.1"/>
    <property type="molecule type" value="Genomic_DNA"/>
</dbReference>
<feature type="compositionally biased region" description="Low complexity" evidence="1">
    <location>
        <begin position="1"/>
        <end position="11"/>
    </location>
</feature>
<evidence type="ECO:0000313" key="3">
    <source>
        <dbReference type="Proteomes" id="UP000646827"/>
    </source>
</evidence>
<dbReference type="Proteomes" id="UP000646827">
    <property type="component" value="Unassembled WGS sequence"/>
</dbReference>
<dbReference type="OrthoDB" id="2280471at2759"/>
<accession>A0A8H7VHI0</accession>
<dbReference type="AlphaFoldDB" id="A0A8H7VHI0"/>
<organism evidence="2 3">
    <name type="scientific">Circinella minor</name>
    <dbReference type="NCBI Taxonomy" id="1195481"/>
    <lineage>
        <taxon>Eukaryota</taxon>
        <taxon>Fungi</taxon>
        <taxon>Fungi incertae sedis</taxon>
        <taxon>Mucoromycota</taxon>
        <taxon>Mucoromycotina</taxon>
        <taxon>Mucoromycetes</taxon>
        <taxon>Mucorales</taxon>
        <taxon>Lichtheimiaceae</taxon>
        <taxon>Circinella</taxon>
    </lineage>
</organism>
<feature type="region of interest" description="Disordered" evidence="1">
    <location>
        <begin position="1"/>
        <end position="21"/>
    </location>
</feature>
<sequence length="156" mass="18030">MELASFSTPESPSSPSPPCYITSGRNHHASVSFVRCLHQAKAIVHDLESLRRSIVLEDPSVTPQLIESIQTYLDITYSKFVRLCKTLHIILRRMHSQYYINHERFESFKLDITTEWKRVSHIHTTMANLLQRALHRVSSTSSLTRNHHNNHDNNNG</sequence>
<gene>
    <name evidence="2" type="ORF">INT45_012579</name>
</gene>
<evidence type="ECO:0000256" key="1">
    <source>
        <dbReference type="SAM" id="MobiDB-lite"/>
    </source>
</evidence>
<evidence type="ECO:0000313" key="2">
    <source>
        <dbReference type="EMBL" id="KAG2220715.1"/>
    </source>
</evidence>
<keyword evidence="3" id="KW-1185">Reference proteome</keyword>
<name>A0A8H7VHI0_9FUNG</name>
<protein>
    <submittedName>
        <fullName evidence="2">Uncharacterized protein</fullName>
    </submittedName>
</protein>
<reference evidence="2 3" key="1">
    <citation type="submission" date="2020-12" db="EMBL/GenBank/DDBJ databases">
        <title>Metabolic potential, ecology and presence of endohyphal bacteria is reflected in genomic diversity of Mucoromycotina.</title>
        <authorList>
            <person name="Muszewska A."/>
            <person name="Okrasinska A."/>
            <person name="Steczkiewicz K."/>
            <person name="Drgas O."/>
            <person name="Orlowska M."/>
            <person name="Perlinska-Lenart U."/>
            <person name="Aleksandrzak-Piekarczyk T."/>
            <person name="Szatraj K."/>
            <person name="Zielenkiewicz U."/>
            <person name="Pilsyk S."/>
            <person name="Malc E."/>
            <person name="Mieczkowski P."/>
            <person name="Kruszewska J.S."/>
            <person name="Biernat P."/>
            <person name="Pawlowska J."/>
        </authorList>
    </citation>
    <scope>NUCLEOTIDE SEQUENCE [LARGE SCALE GENOMIC DNA]</scope>
    <source>
        <strain evidence="2 3">CBS 142.35</strain>
    </source>
</reference>